<dbReference type="AlphaFoldDB" id="A0AAD4BTA0"/>
<organism evidence="2 3">
    <name type="scientific">Boletus edulis BED1</name>
    <dbReference type="NCBI Taxonomy" id="1328754"/>
    <lineage>
        <taxon>Eukaryota</taxon>
        <taxon>Fungi</taxon>
        <taxon>Dikarya</taxon>
        <taxon>Basidiomycota</taxon>
        <taxon>Agaricomycotina</taxon>
        <taxon>Agaricomycetes</taxon>
        <taxon>Agaricomycetidae</taxon>
        <taxon>Boletales</taxon>
        <taxon>Boletineae</taxon>
        <taxon>Boletaceae</taxon>
        <taxon>Boletoideae</taxon>
        <taxon>Boletus</taxon>
    </lineage>
</organism>
<evidence type="ECO:0000256" key="1">
    <source>
        <dbReference type="SAM" id="MobiDB-lite"/>
    </source>
</evidence>
<proteinExistence type="predicted"/>
<comment type="caution">
    <text evidence="2">The sequence shown here is derived from an EMBL/GenBank/DDBJ whole genome shotgun (WGS) entry which is preliminary data.</text>
</comment>
<sequence>MHWRIMLVKSGYSIPSKTKTRKMGSRRVSGPIKGPREWSGPDVDLTVAYQFPSRFLRSSRFGDWIVGPVGCRVHESVVVTSQGCFSLGLDHAAVHGIDPPHRFFCLPRLLPTAAPSLERFEIFISADSLGPSPSLKPSCAGLVGWQRHYETLDGKYIDAATDSTAKKHVRVIVHLRVRVERQDVKVTYADERQAKHPVEVAVKHRLDVDLIERERLSTASTQYHVSAIQIAVESSAPCAKHPPYRRFRSAEKGWRVDENPTSESERAPQPRHDSVRSGLAQVPKARFCRGLEDGQCLGNGRLDRNAPLPPYRSIRLDADCSIPLTAVRCMYAICLLSWFPEVPSKEKEDLSEESWKEAAWSAFLGRVFRYLAKTLDDGCYPA</sequence>
<evidence type="ECO:0000313" key="2">
    <source>
        <dbReference type="EMBL" id="KAF8439011.1"/>
    </source>
</evidence>
<reference evidence="2" key="1">
    <citation type="submission" date="2019-10" db="EMBL/GenBank/DDBJ databases">
        <authorList>
            <consortium name="DOE Joint Genome Institute"/>
            <person name="Kuo A."/>
            <person name="Miyauchi S."/>
            <person name="Kiss E."/>
            <person name="Drula E."/>
            <person name="Kohler A."/>
            <person name="Sanchez-Garcia M."/>
            <person name="Andreopoulos B."/>
            <person name="Barry K.W."/>
            <person name="Bonito G."/>
            <person name="Buee M."/>
            <person name="Carver A."/>
            <person name="Chen C."/>
            <person name="Cichocki N."/>
            <person name="Clum A."/>
            <person name="Culley D."/>
            <person name="Crous P.W."/>
            <person name="Fauchery L."/>
            <person name="Girlanda M."/>
            <person name="Hayes R."/>
            <person name="Keri Z."/>
            <person name="LaButti K."/>
            <person name="Lipzen A."/>
            <person name="Lombard V."/>
            <person name="Magnuson J."/>
            <person name="Maillard F."/>
            <person name="Morin E."/>
            <person name="Murat C."/>
            <person name="Nolan M."/>
            <person name="Ohm R."/>
            <person name="Pangilinan J."/>
            <person name="Pereira M."/>
            <person name="Perotto S."/>
            <person name="Peter M."/>
            <person name="Riley R."/>
            <person name="Sitrit Y."/>
            <person name="Stielow B."/>
            <person name="Szollosi G."/>
            <person name="Zifcakova L."/>
            <person name="Stursova M."/>
            <person name="Spatafora J.W."/>
            <person name="Tedersoo L."/>
            <person name="Vaario L.-M."/>
            <person name="Yamada A."/>
            <person name="Yan M."/>
            <person name="Wang P."/>
            <person name="Xu J."/>
            <person name="Bruns T."/>
            <person name="Baldrian P."/>
            <person name="Vilgalys R."/>
            <person name="Henrissat B."/>
            <person name="Grigoriev I.V."/>
            <person name="Hibbett D."/>
            <person name="Nagy L.G."/>
            <person name="Martin F.M."/>
        </authorList>
    </citation>
    <scope>NUCLEOTIDE SEQUENCE</scope>
    <source>
        <strain evidence="2">BED1</strain>
    </source>
</reference>
<feature type="region of interest" description="Disordered" evidence="1">
    <location>
        <begin position="250"/>
        <end position="278"/>
    </location>
</feature>
<protein>
    <submittedName>
        <fullName evidence="2">Uncharacterized protein</fullName>
    </submittedName>
</protein>
<evidence type="ECO:0000313" key="3">
    <source>
        <dbReference type="Proteomes" id="UP001194468"/>
    </source>
</evidence>
<accession>A0AAD4BTA0</accession>
<feature type="compositionally biased region" description="Basic and acidic residues" evidence="1">
    <location>
        <begin position="250"/>
        <end position="275"/>
    </location>
</feature>
<keyword evidence="3" id="KW-1185">Reference proteome</keyword>
<gene>
    <name evidence="2" type="ORF">L210DRAFT_3674563</name>
</gene>
<dbReference type="Proteomes" id="UP001194468">
    <property type="component" value="Unassembled WGS sequence"/>
</dbReference>
<dbReference type="EMBL" id="WHUW01000015">
    <property type="protein sequence ID" value="KAF8439011.1"/>
    <property type="molecule type" value="Genomic_DNA"/>
</dbReference>
<reference evidence="2" key="2">
    <citation type="journal article" date="2020" name="Nat. Commun.">
        <title>Large-scale genome sequencing of mycorrhizal fungi provides insights into the early evolution of symbiotic traits.</title>
        <authorList>
            <person name="Miyauchi S."/>
            <person name="Kiss E."/>
            <person name="Kuo A."/>
            <person name="Drula E."/>
            <person name="Kohler A."/>
            <person name="Sanchez-Garcia M."/>
            <person name="Morin E."/>
            <person name="Andreopoulos B."/>
            <person name="Barry K.W."/>
            <person name="Bonito G."/>
            <person name="Buee M."/>
            <person name="Carver A."/>
            <person name="Chen C."/>
            <person name="Cichocki N."/>
            <person name="Clum A."/>
            <person name="Culley D."/>
            <person name="Crous P.W."/>
            <person name="Fauchery L."/>
            <person name="Girlanda M."/>
            <person name="Hayes R.D."/>
            <person name="Keri Z."/>
            <person name="LaButti K."/>
            <person name="Lipzen A."/>
            <person name="Lombard V."/>
            <person name="Magnuson J."/>
            <person name="Maillard F."/>
            <person name="Murat C."/>
            <person name="Nolan M."/>
            <person name="Ohm R.A."/>
            <person name="Pangilinan J."/>
            <person name="Pereira M.F."/>
            <person name="Perotto S."/>
            <person name="Peter M."/>
            <person name="Pfister S."/>
            <person name="Riley R."/>
            <person name="Sitrit Y."/>
            <person name="Stielow J.B."/>
            <person name="Szollosi G."/>
            <person name="Zifcakova L."/>
            <person name="Stursova M."/>
            <person name="Spatafora J.W."/>
            <person name="Tedersoo L."/>
            <person name="Vaario L.M."/>
            <person name="Yamada A."/>
            <person name="Yan M."/>
            <person name="Wang P."/>
            <person name="Xu J."/>
            <person name="Bruns T."/>
            <person name="Baldrian P."/>
            <person name="Vilgalys R."/>
            <person name="Dunand C."/>
            <person name="Henrissat B."/>
            <person name="Grigoriev I.V."/>
            <person name="Hibbett D."/>
            <person name="Nagy L.G."/>
            <person name="Martin F.M."/>
        </authorList>
    </citation>
    <scope>NUCLEOTIDE SEQUENCE</scope>
    <source>
        <strain evidence="2">BED1</strain>
    </source>
</reference>
<name>A0AAD4BTA0_BOLED</name>